<dbReference type="EMBL" id="LNYS01000018">
    <property type="protein sequence ID" value="KTD47883.1"/>
    <property type="molecule type" value="Genomic_DNA"/>
</dbReference>
<evidence type="ECO:0000313" key="3">
    <source>
        <dbReference type="Proteomes" id="UP000054618"/>
    </source>
</evidence>
<dbReference type="InterPro" id="IPR036770">
    <property type="entry name" value="Ankyrin_rpt-contain_sf"/>
</dbReference>
<dbReference type="OrthoDB" id="9905386at2"/>
<gene>
    <name evidence="2" type="ORF">Lqui_2147</name>
</gene>
<feature type="region of interest" description="Disordered" evidence="1">
    <location>
        <begin position="592"/>
        <end position="622"/>
    </location>
</feature>
<dbReference type="Gene3D" id="1.25.40.20">
    <property type="entry name" value="Ankyrin repeat-containing domain"/>
    <property type="match status" value="2"/>
</dbReference>
<sequence>MPNDSSSKETQEVQSQTNNVKDFLLHNAVIKKDYRAIELIANNNRTDFNTKNSNGQTAFELAYSKYDQKALRIFLECYDKTLNVELVFDILSLESFKSIHQAAYLYLIGNVPVEKLESFIDKIDFNYYDSQFKSASEIATTIAILNDRQDTLEWLATKKLIHPNAKLIAASLGRSDILKTMIRPTDEGGLGLADPHPNGFRPLDALEAVSLVVASGNVAALHELINPKEEGGLNLPMHIGIFKAEDHLFTAAQHGRIDMLRELVRPHSEGGKFGLSINTKDHNGGDLVLSAVMGDQVEMLRELIKPVAQGGFGLSLNTRDIIGFTPVSLAVRLGKIRILNELIKPISQGGFGLSFNVKNALRNNSDDLEVLKFIFRYQLRQLGSGKLGNALSWLEDNRKLINQHKELKEMCLAFMKSVLRHVYARETVNYAEVNLIKEVISKFTGDPDEADFVIAKLLAEQGDFIRSFLQYEGIVRRNNSPRQHEAEFEMADLIYRGEIILFDDHSINFAASGSRQPATLQQAIELEQLREKESKNLQVMHQRARHVDELLSGNQLPQAAFLRARCEEIFKGNLSPVLSENTGIKRNQDVLQPNEKEHQVGFFKKQRKESEESPNTSKTLEM</sequence>
<dbReference type="PATRIC" id="fig|45073.5.peg.2266"/>
<dbReference type="Proteomes" id="UP000054618">
    <property type="component" value="Unassembled WGS sequence"/>
</dbReference>
<feature type="compositionally biased region" description="Polar residues" evidence="1">
    <location>
        <begin position="613"/>
        <end position="622"/>
    </location>
</feature>
<dbReference type="PANTHER" id="PTHR24198:SF165">
    <property type="entry name" value="ANKYRIN REPEAT-CONTAINING PROTEIN-RELATED"/>
    <property type="match status" value="1"/>
</dbReference>
<dbReference type="RefSeq" id="WP_058508239.1">
    <property type="nucleotide sequence ID" value="NZ_CAAAIK010000024.1"/>
</dbReference>
<proteinExistence type="predicted"/>
<comment type="caution">
    <text evidence="2">The sequence shown here is derived from an EMBL/GenBank/DDBJ whole genome shotgun (WGS) entry which is preliminary data.</text>
</comment>
<name>A0A0W0XTF5_9GAMM</name>
<accession>A0A0W0XTF5</accession>
<protein>
    <submittedName>
        <fullName evidence="2">Ankyrin repeats (3 copies)</fullName>
    </submittedName>
</protein>
<dbReference type="AlphaFoldDB" id="A0A0W0XTF5"/>
<reference evidence="2 3" key="1">
    <citation type="submission" date="2015-11" db="EMBL/GenBank/DDBJ databases">
        <title>Genomic analysis of 38 Legionella species identifies large and diverse effector repertoires.</title>
        <authorList>
            <person name="Burstein D."/>
            <person name="Amaro F."/>
            <person name="Zusman T."/>
            <person name="Lifshitz Z."/>
            <person name="Cohen O."/>
            <person name="Gilbert J.A."/>
            <person name="Pupko T."/>
            <person name="Shuman H.A."/>
            <person name="Segal G."/>
        </authorList>
    </citation>
    <scope>NUCLEOTIDE SEQUENCE [LARGE SCALE GENOMIC DNA]</scope>
    <source>
        <strain evidence="2 3">CDC#1442-AUS-E</strain>
    </source>
</reference>
<evidence type="ECO:0000313" key="2">
    <source>
        <dbReference type="EMBL" id="KTD47883.1"/>
    </source>
</evidence>
<dbReference type="PANTHER" id="PTHR24198">
    <property type="entry name" value="ANKYRIN REPEAT AND PROTEIN KINASE DOMAIN-CONTAINING PROTEIN"/>
    <property type="match status" value="1"/>
</dbReference>
<organism evidence="2 3">
    <name type="scientific">Legionella quinlivanii</name>
    <dbReference type="NCBI Taxonomy" id="45073"/>
    <lineage>
        <taxon>Bacteria</taxon>
        <taxon>Pseudomonadati</taxon>
        <taxon>Pseudomonadota</taxon>
        <taxon>Gammaproteobacteria</taxon>
        <taxon>Legionellales</taxon>
        <taxon>Legionellaceae</taxon>
        <taxon>Legionella</taxon>
    </lineage>
</organism>
<evidence type="ECO:0000256" key="1">
    <source>
        <dbReference type="SAM" id="MobiDB-lite"/>
    </source>
</evidence>
<keyword evidence="3" id="KW-1185">Reference proteome</keyword>
<dbReference type="SUPFAM" id="SSF48403">
    <property type="entry name" value="Ankyrin repeat"/>
    <property type="match status" value="1"/>
</dbReference>